<dbReference type="GO" id="GO:0031119">
    <property type="term" value="P:tRNA pseudouridine synthesis"/>
    <property type="evidence" value="ECO:0007669"/>
    <property type="project" value="UniProtKB-UniRule"/>
</dbReference>
<sequence length="297" mass="32569">MKRDINGILLLNKPRGISSNSALQKARALFQAKKAGHGGTLDPFASGLLPLFLGEATKFSQYMLGADKQYLVGIRFGRETTTDDCNGETLNTLPPPDLLNLDWQSVLAHFQGDYQQTPPIFSALKINGKRAYELAREGIIPEIAPRIIHIASCSVIAVNKDYAQLRIRCSKGSYIRAFARDLGRFLNSAAHAETLIREASGHFALNQAHDLSTLKTLSLSERDALLLPIEYALKNIPPLAIPEDKIRFICHGNDIAITATNGLYQLSADGHFLGIGEARDGRLYPKRLLSTEASGVF</sequence>
<dbReference type="HOGENOM" id="CLU_032087_0_3_6"/>
<dbReference type="STRING" id="246195.DNO_0027"/>
<dbReference type="Proteomes" id="UP000000248">
    <property type="component" value="Chromosome"/>
</dbReference>
<dbReference type="InterPro" id="IPR015947">
    <property type="entry name" value="PUA-like_sf"/>
</dbReference>
<gene>
    <name evidence="5 8" type="primary">truB</name>
    <name evidence="8" type="ordered locus">DNO_0027</name>
</gene>
<dbReference type="NCBIfam" id="TIGR00431">
    <property type="entry name" value="TruB"/>
    <property type="match status" value="1"/>
</dbReference>
<proteinExistence type="inferred from homology"/>
<keyword evidence="8" id="KW-0456">Lyase</keyword>
<evidence type="ECO:0000259" key="6">
    <source>
        <dbReference type="Pfam" id="PF01509"/>
    </source>
</evidence>
<reference evidence="8 9" key="1">
    <citation type="journal article" date="2007" name="Nat. Biotechnol.">
        <title>Genome sequence and identification of candidate vaccine antigens from the animal pathogen Dichelobacter nodosus.</title>
        <authorList>
            <person name="Myers G.S."/>
            <person name="Parker D."/>
            <person name="Al-Hasani K."/>
            <person name="Kennan R.M."/>
            <person name="Seemann T."/>
            <person name="Ren Q."/>
            <person name="Badger J.H."/>
            <person name="Selengut J.D."/>
            <person name="Deboy R.T."/>
            <person name="Tettelin H."/>
            <person name="Boyce J.D."/>
            <person name="McCarl V.P."/>
            <person name="Han X."/>
            <person name="Nelson W.C."/>
            <person name="Madupu R."/>
            <person name="Mohamoud Y."/>
            <person name="Holley T."/>
            <person name="Fedorova N."/>
            <person name="Khouri H."/>
            <person name="Bottomley S.P."/>
            <person name="Whittington R.J."/>
            <person name="Adler B."/>
            <person name="Songer J.G."/>
            <person name="Rood J.I."/>
            <person name="Paulsen I.T."/>
        </authorList>
    </citation>
    <scope>NUCLEOTIDE SEQUENCE [LARGE SCALE GENOMIC DNA]</scope>
    <source>
        <strain evidence="8 9">VCS1703A</strain>
    </source>
</reference>
<comment type="similarity">
    <text evidence="2 5">Belongs to the pseudouridine synthase TruB family. Type 1 subfamily.</text>
</comment>
<evidence type="ECO:0000256" key="3">
    <source>
        <dbReference type="ARBA" id="ARBA00022694"/>
    </source>
</evidence>
<accession>A5EWY7</accession>
<feature type="domain" description="tRNA pseudouridine synthase II TruB subfamily 1 C-terminal" evidence="7">
    <location>
        <begin position="237"/>
        <end position="289"/>
    </location>
</feature>
<dbReference type="PANTHER" id="PTHR13767:SF2">
    <property type="entry name" value="PSEUDOURIDYLATE SYNTHASE TRUB1"/>
    <property type="match status" value="1"/>
</dbReference>
<organism evidence="8 9">
    <name type="scientific">Dichelobacter nodosus (strain VCS1703A)</name>
    <dbReference type="NCBI Taxonomy" id="246195"/>
    <lineage>
        <taxon>Bacteria</taxon>
        <taxon>Pseudomonadati</taxon>
        <taxon>Pseudomonadota</taxon>
        <taxon>Gammaproteobacteria</taxon>
        <taxon>Cardiobacteriales</taxon>
        <taxon>Cardiobacteriaceae</taxon>
        <taxon>Dichelobacter</taxon>
    </lineage>
</organism>
<keyword evidence="9" id="KW-1185">Reference proteome</keyword>
<feature type="active site" description="Nucleophile" evidence="5">
    <location>
        <position position="42"/>
    </location>
</feature>
<dbReference type="RefSeq" id="WP_011927786.1">
    <property type="nucleotide sequence ID" value="NC_009446.1"/>
</dbReference>
<evidence type="ECO:0000256" key="4">
    <source>
        <dbReference type="ARBA" id="ARBA00023235"/>
    </source>
</evidence>
<dbReference type="InterPro" id="IPR014780">
    <property type="entry name" value="tRNA_psdUridine_synth_TruB"/>
</dbReference>
<protein>
    <recommendedName>
        <fullName evidence="5">tRNA pseudouridine synthase B</fullName>
        <ecNumber evidence="5">5.4.99.25</ecNumber>
    </recommendedName>
    <alternativeName>
        <fullName evidence="5">tRNA pseudouridine(55) synthase</fullName>
        <shortName evidence="5">Psi55 synthase</shortName>
    </alternativeName>
    <alternativeName>
        <fullName evidence="5">tRNA pseudouridylate synthase</fullName>
    </alternativeName>
    <alternativeName>
        <fullName evidence="5">tRNA-uridine isomerase</fullName>
    </alternativeName>
</protein>
<evidence type="ECO:0000256" key="2">
    <source>
        <dbReference type="ARBA" id="ARBA00005642"/>
    </source>
</evidence>
<evidence type="ECO:0000313" key="8">
    <source>
        <dbReference type="EMBL" id="ABQ14022.1"/>
    </source>
</evidence>
<dbReference type="PANTHER" id="PTHR13767">
    <property type="entry name" value="TRNA-PSEUDOURIDINE SYNTHASE"/>
    <property type="match status" value="1"/>
</dbReference>
<dbReference type="CDD" id="cd02573">
    <property type="entry name" value="PseudoU_synth_EcTruB"/>
    <property type="match status" value="1"/>
</dbReference>
<dbReference type="SUPFAM" id="SSF88697">
    <property type="entry name" value="PUA domain-like"/>
    <property type="match status" value="1"/>
</dbReference>
<dbReference type="InterPro" id="IPR002501">
    <property type="entry name" value="PsdUridine_synth_N"/>
</dbReference>
<evidence type="ECO:0000256" key="1">
    <source>
        <dbReference type="ARBA" id="ARBA00000385"/>
    </source>
</evidence>
<dbReference type="InterPro" id="IPR036974">
    <property type="entry name" value="PUA_sf"/>
</dbReference>
<dbReference type="KEGG" id="dno:DNO_0027"/>
<dbReference type="eggNOG" id="COG0130">
    <property type="taxonomic scope" value="Bacteria"/>
</dbReference>
<dbReference type="Gene3D" id="3.30.2350.10">
    <property type="entry name" value="Pseudouridine synthase"/>
    <property type="match status" value="1"/>
</dbReference>
<name>A5EWY7_DICNV</name>
<dbReference type="GO" id="GO:0003723">
    <property type="term" value="F:RNA binding"/>
    <property type="evidence" value="ECO:0007669"/>
    <property type="project" value="InterPro"/>
</dbReference>
<dbReference type="SUPFAM" id="SSF55120">
    <property type="entry name" value="Pseudouridine synthase"/>
    <property type="match status" value="1"/>
</dbReference>
<dbReference type="EC" id="5.4.99.25" evidence="5"/>
<dbReference type="Pfam" id="PF09157">
    <property type="entry name" value="TruB-C_2"/>
    <property type="match status" value="1"/>
</dbReference>
<evidence type="ECO:0000313" key="9">
    <source>
        <dbReference type="Proteomes" id="UP000000248"/>
    </source>
</evidence>
<evidence type="ECO:0000259" key="7">
    <source>
        <dbReference type="Pfam" id="PF09157"/>
    </source>
</evidence>
<keyword evidence="4 5" id="KW-0413">Isomerase</keyword>
<comment type="function">
    <text evidence="5">Responsible for synthesis of pseudouridine from uracil-55 in the psi GC loop of transfer RNAs.</text>
</comment>
<dbReference type="AlphaFoldDB" id="A5EWY7"/>
<dbReference type="Gene3D" id="2.30.130.10">
    <property type="entry name" value="PUA domain"/>
    <property type="match status" value="1"/>
</dbReference>
<comment type="catalytic activity">
    <reaction evidence="1 5">
        <text>uridine(55) in tRNA = pseudouridine(55) in tRNA</text>
        <dbReference type="Rhea" id="RHEA:42532"/>
        <dbReference type="Rhea" id="RHEA-COMP:10101"/>
        <dbReference type="Rhea" id="RHEA-COMP:10102"/>
        <dbReference type="ChEBI" id="CHEBI:65314"/>
        <dbReference type="ChEBI" id="CHEBI:65315"/>
        <dbReference type="EC" id="5.4.99.25"/>
    </reaction>
</comment>
<dbReference type="EMBL" id="CP000513">
    <property type="protein sequence ID" value="ABQ14022.1"/>
    <property type="molecule type" value="Genomic_DNA"/>
</dbReference>
<feature type="domain" description="Pseudouridine synthase II N-terminal" evidence="6">
    <location>
        <begin position="27"/>
        <end position="175"/>
    </location>
</feature>
<evidence type="ECO:0000256" key="5">
    <source>
        <dbReference type="HAMAP-Rule" id="MF_01080"/>
    </source>
</evidence>
<dbReference type="GO" id="GO:0016829">
    <property type="term" value="F:lyase activity"/>
    <property type="evidence" value="ECO:0007669"/>
    <property type="project" value="UniProtKB-KW"/>
</dbReference>
<dbReference type="HAMAP" id="MF_01080">
    <property type="entry name" value="TruB_bact"/>
    <property type="match status" value="1"/>
</dbReference>
<dbReference type="InterPro" id="IPR015240">
    <property type="entry name" value="tRNA_sdUridine_synth_fam1_C"/>
</dbReference>
<dbReference type="Pfam" id="PF01509">
    <property type="entry name" value="TruB_N"/>
    <property type="match status" value="1"/>
</dbReference>
<keyword evidence="3 5" id="KW-0819">tRNA processing</keyword>
<dbReference type="GO" id="GO:0160148">
    <property type="term" value="F:tRNA pseudouridine(55) synthase activity"/>
    <property type="evidence" value="ECO:0007669"/>
    <property type="project" value="UniProtKB-EC"/>
</dbReference>
<dbReference type="GO" id="GO:1990481">
    <property type="term" value="P:mRNA pseudouridine synthesis"/>
    <property type="evidence" value="ECO:0007669"/>
    <property type="project" value="TreeGrafter"/>
</dbReference>
<dbReference type="InterPro" id="IPR020103">
    <property type="entry name" value="PsdUridine_synth_cat_dom_sf"/>
</dbReference>